<feature type="domain" description="R13L1/DRL21-like LRR repeat region" evidence="10">
    <location>
        <begin position="691"/>
        <end position="816"/>
    </location>
</feature>
<dbReference type="Pfam" id="PF23559">
    <property type="entry name" value="WHD_DRP"/>
    <property type="match status" value="1"/>
</dbReference>
<dbReference type="GO" id="GO:0051607">
    <property type="term" value="P:defense response to virus"/>
    <property type="evidence" value="ECO:0007669"/>
    <property type="project" value="UniProtKB-ARBA"/>
</dbReference>
<dbReference type="Gene3D" id="1.10.10.10">
    <property type="entry name" value="Winged helix-like DNA-binding domain superfamily/Winged helix DNA-binding domain"/>
    <property type="match status" value="1"/>
</dbReference>
<dbReference type="InterPro" id="IPR042197">
    <property type="entry name" value="Apaf_helical"/>
</dbReference>
<keyword evidence="5" id="KW-0611">Plant defense</keyword>
<evidence type="ECO:0000259" key="7">
    <source>
        <dbReference type="Pfam" id="PF00931"/>
    </source>
</evidence>
<keyword evidence="2" id="KW-0433">Leucine-rich repeat</keyword>
<dbReference type="FunFam" id="3.40.50.300:FF:001091">
    <property type="entry name" value="Probable disease resistance protein At1g61300"/>
    <property type="match status" value="1"/>
</dbReference>
<keyword evidence="4" id="KW-0547">Nucleotide-binding</keyword>
<dbReference type="InterPro" id="IPR003591">
    <property type="entry name" value="Leu-rich_rpt_typical-subtyp"/>
</dbReference>
<dbReference type="PANTHER" id="PTHR36766:SF51">
    <property type="entry name" value="DISEASE RESISTANCE RPP13-LIKE PROTEIN 1"/>
    <property type="match status" value="1"/>
</dbReference>
<dbReference type="InterPro" id="IPR041118">
    <property type="entry name" value="Rx_N"/>
</dbReference>
<proteinExistence type="inferred from homology"/>
<dbReference type="InterPro" id="IPR002182">
    <property type="entry name" value="NB-ARC"/>
</dbReference>
<dbReference type="Gene3D" id="1.10.8.430">
    <property type="entry name" value="Helical domain of apoptotic protease-activating factors"/>
    <property type="match status" value="1"/>
</dbReference>
<dbReference type="GO" id="GO:0043531">
    <property type="term" value="F:ADP binding"/>
    <property type="evidence" value="ECO:0007669"/>
    <property type="project" value="InterPro"/>
</dbReference>
<gene>
    <name evidence="11" type="ORF">K7X08_028539</name>
</gene>
<dbReference type="InterPro" id="IPR032675">
    <property type="entry name" value="LRR_dom_sf"/>
</dbReference>
<dbReference type="Pfam" id="PF25019">
    <property type="entry name" value="LRR_R13L1-DRL21"/>
    <property type="match status" value="1"/>
</dbReference>
<keyword evidence="12" id="KW-1185">Reference proteome</keyword>
<evidence type="ECO:0000256" key="5">
    <source>
        <dbReference type="ARBA" id="ARBA00022821"/>
    </source>
</evidence>
<evidence type="ECO:0000256" key="3">
    <source>
        <dbReference type="ARBA" id="ARBA00022737"/>
    </source>
</evidence>
<dbReference type="InterPro" id="IPR036388">
    <property type="entry name" value="WH-like_DNA-bd_sf"/>
</dbReference>
<dbReference type="Proteomes" id="UP001152561">
    <property type="component" value="Unassembled WGS sequence"/>
</dbReference>
<dbReference type="Gene3D" id="1.20.5.4130">
    <property type="match status" value="1"/>
</dbReference>
<protein>
    <submittedName>
        <fullName evidence="11">Uncharacterized protein</fullName>
    </submittedName>
</protein>
<keyword evidence="3" id="KW-0677">Repeat</keyword>
<comment type="similarity">
    <text evidence="1">Belongs to the disease resistance NB-LRR family.</text>
</comment>
<dbReference type="InterPro" id="IPR056789">
    <property type="entry name" value="LRR_R13L1-DRL21"/>
</dbReference>
<dbReference type="InterPro" id="IPR027417">
    <property type="entry name" value="P-loop_NTPase"/>
</dbReference>
<name>A0A9Q1M5N3_9SOLA</name>
<dbReference type="SUPFAM" id="SSF52058">
    <property type="entry name" value="L domain-like"/>
    <property type="match status" value="2"/>
</dbReference>
<evidence type="ECO:0000256" key="1">
    <source>
        <dbReference type="ARBA" id="ARBA00008894"/>
    </source>
</evidence>
<dbReference type="SMART" id="SM00369">
    <property type="entry name" value="LRR_TYP"/>
    <property type="match status" value="2"/>
</dbReference>
<dbReference type="Gene3D" id="3.80.10.10">
    <property type="entry name" value="Ribonuclease Inhibitor"/>
    <property type="match status" value="5"/>
</dbReference>
<evidence type="ECO:0000256" key="6">
    <source>
        <dbReference type="ARBA" id="ARBA00022840"/>
    </source>
</evidence>
<evidence type="ECO:0000259" key="8">
    <source>
        <dbReference type="Pfam" id="PF18052"/>
    </source>
</evidence>
<feature type="domain" description="Disease resistance protein winged helix" evidence="9">
    <location>
        <begin position="436"/>
        <end position="500"/>
    </location>
</feature>
<feature type="domain" description="Disease resistance N-terminal" evidence="8">
    <location>
        <begin position="11"/>
        <end position="105"/>
    </location>
</feature>
<evidence type="ECO:0000313" key="11">
    <source>
        <dbReference type="EMBL" id="KAJ8552096.1"/>
    </source>
</evidence>
<comment type="caution">
    <text evidence="11">The sequence shown here is derived from an EMBL/GenBank/DDBJ whole genome shotgun (WGS) entry which is preliminary data.</text>
</comment>
<dbReference type="SUPFAM" id="SSF52540">
    <property type="entry name" value="P-loop containing nucleoside triphosphate hydrolases"/>
    <property type="match status" value="1"/>
</dbReference>
<evidence type="ECO:0000256" key="2">
    <source>
        <dbReference type="ARBA" id="ARBA00022614"/>
    </source>
</evidence>
<dbReference type="EMBL" id="JAJAGQ010000010">
    <property type="protein sequence ID" value="KAJ8552096.1"/>
    <property type="molecule type" value="Genomic_DNA"/>
</dbReference>
<evidence type="ECO:0000313" key="12">
    <source>
        <dbReference type="Proteomes" id="UP001152561"/>
    </source>
</evidence>
<feature type="domain" description="NB-ARC" evidence="7">
    <location>
        <begin position="182"/>
        <end position="351"/>
    </location>
</feature>
<accession>A0A9Q1M5N3</accession>
<dbReference type="InterPro" id="IPR058922">
    <property type="entry name" value="WHD_DRP"/>
</dbReference>
<dbReference type="FunFam" id="1.10.10.10:FF:000322">
    <property type="entry name" value="Probable disease resistance protein At1g63360"/>
    <property type="match status" value="1"/>
</dbReference>
<dbReference type="OrthoDB" id="1257817at2759"/>
<dbReference type="GO" id="GO:0005524">
    <property type="term" value="F:ATP binding"/>
    <property type="evidence" value="ECO:0007669"/>
    <property type="project" value="UniProtKB-KW"/>
</dbReference>
<dbReference type="Pfam" id="PF18052">
    <property type="entry name" value="Rx_N"/>
    <property type="match status" value="1"/>
</dbReference>
<evidence type="ECO:0000259" key="10">
    <source>
        <dbReference type="Pfam" id="PF25019"/>
    </source>
</evidence>
<evidence type="ECO:0000259" key="9">
    <source>
        <dbReference type="Pfam" id="PF23559"/>
    </source>
</evidence>
<sequence length="1326" mass="150064">MEIGLAVGGAFLSSALNVLFDRLAPHGDLLKMFQKNKHDVRLLKKLRMTLLGLQVVLSDADNKQASNTYVSQWLNELRDAVDGAENLIEEVNYEALRLKVEGQHQNLAETISNQQVSDLKLCLSGDFLLNIKEKFEYTIETLEVLENQIGRLGLKDHFDSGKQETRTPSTSLVDESDIFGRQNEIEELIDRLLSEDANGKNLTVVPIVGMGGVGKTTLAKAVYNDEKVKYHFGLKAWICVSEPYDALRITKELLQEIGLVVDDNLNQLQIKLKENLKDKKFLIVLDDIWNDNYDEWDDLRNVFVQGDIGSKIIVTTRKESVALMMGGGAINVGILSSEVSWALFKRHSLENRNPEEHPELEEVGKQISHKCKGLPLALKALAGILRSKPEADQWRDILRSEIWELPSRSNGILPALMLSYNDLPTHLKQCFAFCAIYPKDYQFCKDQVIHLWIANGLVQQLHSGNQYFLELRSRSLFERVSESSQGNTEKFIMHDLVNDLTQIASSNLCIRLEESQGSHNLEQSRYMSYSMGYGDFEKLKPLNKSEQLRTLLPINIHRNHFLGLSKRVLHNILPRLTSLRALSLSYYEIVELPNVLFIKLKLLRYLDLSWTKIRKLPDSVCALYNLETLLLSGCEFLEELPPQMENLINLCRLDISGTSCLKMSLHLSKLKSLHMLVGAKLFIGGCSGLRIGDLGELRNLYGSLSIVELQNVVHRREASKANLRGKEHVEKLSLEWSESIADNSQTEGDILDELRPHSNIKELQVTGFRGTKFPNWLADHSFLKLMELSLSNCKDCYSLPALGQLPSLKILDISGMHRITEVTEEFYGSSSSKKPFNSLEKLKFAEMPEWKQWRVLGNGEFPTLQYLSIQNCPKLMGKLPENLCSLTKLKISKCPELNLETPIQLPNLKEFGVFGSPKVGVLFDQVELFTSQLQGMKQIVELYIDYCQSLTSLPISILPSTLKRIRIFGCGKLKLETPVSEMFLERLSLKGCDSIDDISPELVSRARDFIVCNCHSLTRLLIPTGTETLKIRECENLERLSVACGTQMTSLLIHECKKLKWLPERMQELLPSLKRLTLEDCPEIESFPEGGLPFNLKSIQICRCKKLVNGRKEWSLQRLPCLRKLSISHDGSDEEILAGENWELPCSIRRLDIGNLKTLNSQVLKSLASLEYLYTYNLPQIQSLLKEGLPSSLSELTLSNHDELHLLPTEGLLRLTSLQHLCIWDCPNLQSIPESALPSSLSELYIINCPNLQSLLESALPSSLSTLTISNCPNLQSLPVKGMPSSLSKLSIHSCPLLKPLLEFDKGEYWPYIAHIPTMYIDEECQ</sequence>
<evidence type="ECO:0000256" key="4">
    <source>
        <dbReference type="ARBA" id="ARBA00022741"/>
    </source>
</evidence>
<organism evidence="11 12">
    <name type="scientific">Anisodus acutangulus</name>
    <dbReference type="NCBI Taxonomy" id="402998"/>
    <lineage>
        <taxon>Eukaryota</taxon>
        <taxon>Viridiplantae</taxon>
        <taxon>Streptophyta</taxon>
        <taxon>Embryophyta</taxon>
        <taxon>Tracheophyta</taxon>
        <taxon>Spermatophyta</taxon>
        <taxon>Magnoliopsida</taxon>
        <taxon>eudicotyledons</taxon>
        <taxon>Gunneridae</taxon>
        <taxon>Pentapetalae</taxon>
        <taxon>asterids</taxon>
        <taxon>lamiids</taxon>
        <taxon>Solanales</taxon>
        <taxon>Solanaceae</taxon>
        <taxon>Solanoideae</taxon>
        <taxon>Hyoscyameae</taxon>
        <taxon>Anisodus</taxon>
    </lineage>
</organism>
<dbReference type="Gene3D" id="3.40.50.300">
    <property type="entry name" value="P-loop containing nucleotide triphosphate hydrolases"/>
    <property type="match status" value="1"/>
</dbReference>
<dbReference type="PANTHER" id="PTHR36766">
    <property type="entry name" value="PLANT BROAD-SPECTRUM MILDEW RESISTANCE PROTEIN RPW8"/>
    <property type="match status" value="1"/>
</dbReference>
<keyword evidence="6" id="KW-0067">ATP-binding</keyword>
<reference evidence="12" key="1">
    <citation type="journal article" date="2023" name="Proc. Natl. Acad. Sci. U.S.A.">
        <title>Genomic and structural basis for evolution of tropane alkaloid biosynthesis.</title>
        <authorList>
            <person name="Wanga Y.-J."/>
            <person name="Taina T."/>
            <person name="Yua J.-Y."/>
            <person name="Lia J."/>
            <person name="Xua B."/>
            <person name="Chenc J."/>
            <person name="D'Auriad J.C."/>
            <person name="Huanga J.-P."/>
            <person name="Huanga S.-X."/>
        </authorList>
    </citation>
    <scope>NUCLEOTIDE SEQUENCE [LARGE SCALE GENOMIC DNA]</scope>
    <source>
        <strain evidence="12">cv. KIB-2019</strain>
    </source>
</reference>
<dbReference type="PRINTS" id="PR00364">
    <property type="entry name" value="DISEASERSIST"/>
</dbReference>
<dbReference type="Pfam" id="PF00931">
    <property type="entry name" value="NB-ARC"/>
    <property type="match status" value="1"/>
</dbReference>